<gene>
    <name evidence="3" type="primary">het-6_14</name>
    <name evidence="3" type="ORF">LSUE1_G006126</name>
</gene>
<comment type="caution">
    <text evidence="3">The sequence shown here is derived from an EMBL/GenBank/DDBJ whole genome shotgun (WGS) entry which is preliminary data.</text>
</comment>
<evidence type="ECO:0000313" key="3">
    <source>
        <dbReference type="EMBL" id="TVY83210.1"/>
    </source>
</evidence>
<evidence type="ECO:0000313" key="4">
    <source>
        <dbReference type="Proteomes" id="UP000469558"/>
    </source>
</evidence>
<feature type="region of interest" description="Disordered" evidence="1">
    <location>
        <begin position="1"/>
        <end position="36"/>
    </location>
</feature>
<dbReference type="Pfam" id="PF06985">
    <property type="entry name" value="HET"/>
    <property type="match status" value="1"/>
</dbReference>
<dbReference type="EMBL" id="QGMK01000218">
    <property type="protein sequence ID" value="TVY83210.1"/>
    <property type="molecule type" value="Genomic_DNA"/>
</dbReference>
<reference evidence="3 4" key="1">
    <citation type="submission" date="2018-05" db="EMBL/GenBank/DDBJ databases">
        <title>Genome sequencing and assembly of the regulated plant pathogen Lachnellula willkommii and related sister species for the development of diagnostic species identification markers.</title>
        <authorList>
            <person name="Giroux E."/>
            <person name="Bilodeau G."/>
        </authorList>
    </citation>
    <scope>NUCLEOTIDE SEQUENCE [LARGE SCALE GENOMIC DNA]</scope>
    <source>
        <strain evidence="3 4">CBS 268.59</strain>
    </source>
</reference>
<sequence>MPIMADDKNTYNAMGSKSDDGANMSPESEDERSPFEFSPLGFATSEMRFLILQPHHGTINSPIKCSFSVQPLLECEPFTYIINTRGNPLAWLGLEIDGHVKPVTRNIVLFLEHIRSKDTIQRLWFRDVCLNHQDADEKARYWNQEWMDTMIQKAEKVIDLCEVMAELFDKGELPKPFPPRRKEWHTAREGSLTKHHPAPLHMQKGWIEPPPPLEYLPLDYVCDEYRHVALWKANNYDDPLIASLAHSVMHDDVTYHCLSYTWGPSNEEANHAIFLNGQVFMIRQNLDSCLRELRHNVHQVVFWIDAICIDQNNISERSRQIPRMLEIYHAADVVISWAGDSDEASDTAFEFLDDLKSPKLHPEDEGNWGPYTIKEGEKWKINPIPDLPRRLAAL</sequence>
<dbReference type="Proteomes" id="UP000469558">
    <property type="component" value="Unassembled WGS sequence"/>
</dbReference>
<organism evidence="3 4">
    <name type="scientific">Lachnellula suecica</name>
    <dbReference type="NCBI Taxonomy" id="602035"/>
    <lineage>
        <taxon>Eukaryota</taxon>
        <taxon>Fungi</taxon>
        <taxon>Dikarya</taxon>
        <taxon>Ascomycota</taxon>
        <taxon>Pezizomycotina</taxon>
        <taxon>Leotiomycetes</taxon>
        <taxon>Helotiales</taxon>
        <taxon>Lachnaceae</taxon>
        <taxon>Lachnellula</taxon>
    </lineage>
</organism>
<dbReference type="AlphaFoldDB" id="A0A8T9CGR4"/>
<protein>
    <submittedName>
        <fullName evidence="3">Heterokaryon incompatibility protein 6 OR allele</fullName>
    </submittedName>
</protein>
<proteinExistence type="predicted"/>
<name>A0A8T9CGR4_9HELO</name>
<feature type="domain" description="Heterokaryon incompatibility" evidence="2">
    <location>
        <begin position="255"/>
        <end position="362"/>
    </location>
</feature>
<dbReference type="OrthoDB" id="4850726at2759"/>
<dbReference type="InterPro" id="IPR052895">
    <property type="entry name" value="HetReg/Transcr_Mod"/>
</dbReference>
<dbReference type="PANTHER" id="PTHR24148">
    <property type="entry name" value="ANKYRIN REPEAT DOMAIN-CONTAINING PROTEIN 39 HOMOLOG-RELATED"/>
    <property type="match status" value="1"/>
</dbReference>
<evidence type="ECO:0000259" key="2">
    <source>
        <dbReference type="Pfam" id="PF06985"/>
    </source>
</evidence>
<evidence type="ECO:0000256" key="1">
    <source>
        <dbReference type="SAM" id="MobiDB-lite"/>
    </source>
</evidence>
<keyword evidence="4" id="KW-1185">Reference proteome</keyword>
<dbReference type="InterPro" id="IPR010730">
    <property type="entry name" value="HET"/>
</dbReference>
<accession>A0A8T9CGR4</accession>
<dbReference type="PANTHER" id="PTHR24148:SF73">
    <property type="entry name" value="HET DOMAIN PROTEIN (AFU_ORTHOLOGUE AFUA_8G01020)"/>
    <property type="match status" value="1"/>
</dbReference>